<name>A0AAN8YDD8_SOLBU</name>
<dbReference type="Pfam" id="PF08718">
    <property type="entry name" value="GLTP"/>
    <property type="match status" value="1"/>
</dbReference>
<evidence type="ECO:0000313" key="3">
    <source>
        <dbReference type="EMBL" id="KAK6788367.1"/>
    </source>
</evidence>
<evidence type="ECO:0000256" key="1">
    <source>
        <dbReference type="ARBA" id="ARBA00022448"/>
    </source>
</evidence>
<keyword evidence="4" id="KW-1185">Reference proteome</keyword>
<protein>
    <recommendedName>
        <fullName evidence="2">Glycolipid transfer protein domain-containing protein</fullName>
    </recommendedName>
</protein>
<reference evidence="3 4" key="1">
    <citation type="submission" date="2024-02" db="EMBL/GenBank/DDBJ databases">
        <title>de novo genome assembly of Solanum bulbocastanum strain 11H21.</title>
        <authorList>
            <person name="Hosaka A.J."/>
        </authorList>
    </citation>
    <scope>NUCLEOTIDE SEQUENCE [LARGE SCALE GENOMIC DNA]</scope>
    <source>
        <tissue evidence="3">Young leaves</tissue>
    </source>
</reference>
<accession>A0AAN8YDD8</accession>
<dbReference type="EMBL" id="JBANQN010000006">
    <property type="protein sequence ID" value="KAK6788367.1"/>
    <property type="molecule type" value="Genomic_DNA"/>
</dbReference>
<dbReference type="SUPFAM" id="SSF110004">
    <property type="entry name" value="Glycolipid transfer protein, GLTP"/>
    <property type="match status" value="2"/>
</dbReference>
<sequence>MEGTVFAPALEGIKHVKSEEGVMLTRPFLDVCKHILPIIEKFGAAMALVKSDIGGNITRLENKYLSNPTKYTNLYSMVQEEVEAKTAKGSSSCTNGLLWLTRAMDFLVALFRNLLEHQDWAMSQACSDSYSKTLKKWHGWIASSSFTVTVSYTLKISLLKLLIRNSCIFPHSSHRAKYPYSGVVFPSVEIMSQTVKCSFSSIFASNNMNVAMKLSPDRKKFMDVICGTGDINSDIEKFCTTFSPLLEENHKFLASVGMDELKAS</sequence>
<keyword evidence="1" id="KW-0813">Transport</keyword>
<dbReference type="GO" id="GO:1902387">
    <property type="term" value="F:ceramide 1-phosphate binding"/>
    <property type="evidence" value="ECO:0007669"/>
    <property type="project" value="TreeGrafter"/>
</dbReference>
<proteinExistence type="predicted"/>
<dbReference type="GO" id="GO:0016020">
    <property type="term" value="C:membrane"/>
    <property type="evidence" value="ECO:0007669"/>
    <property type="project" value="TreeGrafter"/>
</dbReference>
<dbReference type="GO" id="GO:1902388">
    <property type="term" value="F:ceramide 1-phosphate transfer activity"/>
    <property type="evidence" value="ECO:0007669"/>
    <property type="project" value="TreeGrafter"/>
</dbReference>
<dbReference type="PANTHER" id="PTHR10219:SF25">
    <property type="entry name" value="PLECKSTRIN HOMOLOGY DOMAIN-CONTAINING FAMILY A MEMBER 8"/>
    <property type="match status" value="1"/>
</dbReference>
<dbReference type="GO" id="GO:0005829">
    <property type="term" value="C:cytosol"/>
    <property type="evidence" value="ECO:0007669"/>
    <property type="project" value="TreeGrafter"/>
</dbReference>
<comment type="caution">
    <text evidence="3">The sequence shown here is derived from an EMBL/GenBank/DDBJ whole genome shotgun (WGS) entry which is preliminary data.</text>
</comment>
<organism evidence="3 4">
    <name type="scientific">Solanum bulbocastanum</name>
    <name type="common">Wild potato</name>
    <dbReference type="NCBI Taxonomy" id="147425"/>
    <lineage>
        <taxon>Eukaryota</taxon>
        <taxon>Viridiplantae</taxon>
        <taxon>Streptophyta</taxon>
        <taxon>Embryophyta</taxon>
        <taxon>Tracheophyta</taxon>
        <taxon>Spermatophyta</taxon>
        <taxon>Magnoliopsida</taxon>
        <taxon>eudicotyledons</taxon>
        <taxon>Gunneridae</taxon>
        <taxon>Pentapetalae</taxon>
        <taxon>asterids</taxon>
        <taxon>lamiids</taxon>
        <taxon>Solanales</taxon>
        <taxon>Solanaceae</taxon>
        <taxon>Solanoideae</taxon>
        <taxon>Solaneae</taxon>
        <taxon>Solanum</taxon>
    </lineage>
</organism>
<evidence type="ECO:0000259" key="2">
    <source>
        <dbReference type="Pfam" id="PF08718"/>
    </source>
</evidence>
<dbReference type="Gene3D" id="1.10.3520.10">
    <property type="entry name" value="Glycolipid transfer protein"/>
    <property type="match status" value="2"/>
</dbReference>
<evidence type="ECO:0000313" key="4">
    <source>
        <dbReference type="Proteomes" id="UP001371456"/>
    </source>
</evidence>
<dbReference type="AlphaFoldDB" id="A0AAN8YDD8"/>
<dbReference type="Proteomes" id="UP001371456">
    <property type="component" value="Unassembled WGS sequence"/>
</dbReference>
<dbReference type="InterPro" id="IPR014830">
    <property type="entry name" value="Glycolipid_transfer_prot_dom"/>
</dbReference>
<feature type="domain" description="Glycolipid transfer protein" evidence="2">
    <location>
        <begin position="24"/>
        <end position="151"/>
    </location>
</feature>
<dbReference type="InterPro" id="IPR036497">
    <property type="entry name" value="GLTP_sf"/>
</dbReference>
<dbReference type="PANTHER" id="PTHR10219">
    <property type="entry name" value="GLYCOLIPID TRANSFER PROTEIN-RELATED"/>
    <property type="match status" value="1"/>
</dbReference>
<gene>
    <name evidence="3" type="ORF">RDI58_016892</name>
</gene>